<gene>
    <name evidence="2" type="ORF">FEM01_03060</name>
</gene>
<dbReference type="Proteomes" id="UP000309819">
    <property type="component" value="Unassembled WGS sequence"/>
</dbReference>
<organism evidence="2 3">
    <name type="scientific">Pseudomonas mosselii</name>
    <dbReference type="NCBI Taxonomy" id="78327"/>
    <lineage>
        <taxon>Bacteria</taxon>
        <taxon>Pseudomonadati</taxon>
        <taxon>Pseudomonadota</taxon>
        <taxon>Gammaproteobacteria</taxon>
        <taxon>Pseudomonadales</taxon>
        <taxon>Pseudomonadaceae</taxon>
        <taxon>Pseudomonas</taxon>
    </lineage>
</organism>
<evidence type="ECO:0000259" key="1">
    <source>
        <dbReference type="Pfam" id="PF13619"/>
    </source>
</evidence>
<proteinExistence type="predicted"/>
<dbReference type="AlphaFoldDB" id="A0A5R8ZHC5"/>
<comment type="caution">
    <text evidence="2">The sequence shown here is derived from an EMBL/GenBank/DDBJ whole genome shotgun (WGS) entry which is preliminary data.</text>
</comment>
<keyword evidence="3" id="KW-1185">Reference proteome</keyword>
<dbReference type="InterPro" id="IPR025309">
    <property type="entry name" value="KTSC_dom"/>
</dbReference>
<accession>A0A5R8ZHC5</accession>
<protein>
    <submittedName>
        <fullName evidence="2">KTSC domain-containing protein</fullName>
    </submittedName>
</protein>
<evidence type="ECO:0000313" key="3">
    <source>
        <dbReference type="Proteomes" id="UP000309819"/>
    </source>
</evidence>
<dbReference type="Pfam" id="PF13619">
    <property type="entry name" value="KTSC"/>
    <property type="match status" value="1"/>
</dbReference>
<sequence length="66" mass="7476">MQMVPVRSSAITAVGYDPDTRRMKIAFKQGRTYDFCGVPPEVHRGLMSAGSVGAYYDRVIRDRYQC</sequence>
<dbReference type="EMBL" id="VAUO01000001">
    <property type="protein sequence ID" value="TLP65172.1"/>
    <property type="molecule type" value="Genomic_DNA"/>
</dbReference>
<evidence type="ECO:0000313" key="2">
    <source>
        <dbReference type="EMBL" id="TLP65172.1"/>
    </source>
</evidence>
<dbReference type="OrthoDB" id="8612029at2"/>
<name>A0A5R8ZHC5_9PSED</name>
<reference evidence="2 3" key="1">
    <citation type="submission" date="2019-05" db="EMBL/GenBank/DDBJ databases">
        <title>Pseudomonas sp. SC006 isolated from lettuce that can produce HBGAs.</title>
        <authorList>
            <person name="Wang D."/>
            <person name="Liao N."/>
            <person name="Liu D."/>
            <person name="Zhang Z."/>
            <person name="Zou S."/>
        </authorList>
    </citation>
    <scope>NUCLEOTIDE SEQUENCE [LARGE SCALE GENOMIC DNA]</scope>
    <source>
        <strain evidence="2 3">SC006</strain>
    </source>
</reference>
<feature type="domain" description="KTSC" evidence="1">
    <location>
        <begin position="8"/>
        <end position="64"/>
    </location>
</feature>